<dbReference type="AlphaFoldDB" id="A0A8T4KX58"/>
<dbReference type="EMBL" id="JAGVWF010000068">
    <property type="protein sequence ID" value="MBS3059698.1"/>
    <property type="molecule type" value="Genomic_DNA"/>
</dbReference>
<protein>
    <submittedName>
        <fullName evidence="1">Uncharacterized protein</fullName>
    </submittedName>
</protein>
<name>A0A8T4KX58_9ARCH</name>
<accession>A0A8T4KX58</accession>
<reference evidence="1" key="2">
    <citation type="submission" date="2021-05" db="EMBL/GenBank/DDBJ databases">
        <title>Protein family content uncovers lineage relationships and bacterial pathway maintenance mechanisms in DPANN archaea.</title>
        <authorList>
            <person name="Castelle C.J."/>
            <person name="Meheust R."/>
            <person name="Jaffe A.L."/>
            <person name="Seitz K."/>
            <person name="Gong X."/>
            <person name="Baker B.J."/>
            <person name="Banfield J.F."/>
        </authorList>
    </citation>
    <scope>NUCLEOTIDE SEQUENCE</scope>
    <source>
        <strain evidence="1">RIFCSPHIGHO2_01_FULL_GW2011_AR10_43_9</strain>
    </source>
</reference>
<comment type="caution">
    <text evidence="1">The sequence shown here is derived from an EMBL/GenBank/DDBJ whole genome shotgun (WGS) entry which is preliminary data.</text>
</comment>
<gene>
    <name evidence="1" type="ORF">J4224_04725</name>
</gene>
<evidence type="ECO:0000313" key="2">
    <source>
        <dbReference type="Proteomes" id="UP000683213"/>
    </source>
</evidence>
<dbReference type="Proteomes" id="UP000683213">
    <property type="component" value="Unassembled WGS sequence"/>
</dbReference>
<sequence>MSLGKTSKVRKALKRKGSPERKKLATDFWSMRAGDIGRGTASYKLDRSLHHIPFTSELISAIKKKASQGKIEVLEKGTGSGNTLAEIKRFFPGGITTTALTLTRAALKPENMPFIDRTIKSIGITKWHEKKYDIIFDAFGEDFHLPKSLVRHSIEKTISHLKKGGEAFTVFPVSYLQTGENFTVKEVGDILKDLKKIKGIQLQEWSVKRRTYYGTEYLEQIIHITRLPRN</sequence>
<reference evidence="1" key="1">
    <citation type="submission" date="2021-03" db="EMBL/GenBank/DDBJ databases">
        <authorList>
            <person name="Jaffe A."/>
        </authorList>
    </citation>
    <scope>NUCLEOTIDE SEQUENCE</scope>
    <source>
        <strain evidence="1">RIFCSPHIGHO2_01_FULL_GW2011_AR10_43_9</strain>
    </source>
</reference>
<dbReference type="SUPFAM" id="SSF53335">
    <property type="entry name" value="S-adenosyl-L-methionine-dependent methyltransferases"/>
    <property type="match status" value="1"/>
</dbReference>
<evidence type="ECO:0000313" key="1">
    <source>
        <dbReference type="EMBL" id="MBS3059698.1"/>
    </source>
</evidence>
<dbReference type="InterPro" id="IPR029063">
    <property type="entry name" value="SAM-dependent_MTases_sf"/>
</dbReference>
<organism evidence="1 2">
    <name type="scientific">Candidatus Iainarchaeum sp</name>
    <dbReference type="NCBI Taxonomy" id="3101447"/>
    <lineage>
        <taxon>Archaea</taxon>
        <taxon>Candidatus Iainarchaeota</taxon>
        <taxon>Candidatus Iainarchaeia</taxon>
        <taxon>Candidatus Iainarchaeales</taxon>
        <taxon>Candidatus Iainarchaeaceae</taxon>
        <taxon>Candidatus Iainarchaeum</taxon>
    </lineage>
</organism>
<dbReference type="Gene3D" id="3.40.50.150">
    <property type="entry name" value="Vaccinia Virus protein VP39"/>
    <property type="match status" value="1"/>
</dbReference>
<proteinExistence type="predicted"/>